<dbReference type="AlphaFoldDB" id="A0A7W5GCS2"/>
<sequence length="67" mass="7997">MIWTVKRAESTFTYQHHKRILLLRSINRFFEQRAPVPFTEAEESRGTNQVRVTLRISAEGLIMFMTR</sequence>
<gene>
    <name evidence="1" type="ORF">FHS16_005279</name>
</gene>
<proteinExistence type="predicted"/>
<keyword evidence="2" id="KW-1185">Reference proteome</keyword>
<organism evidence="1 2">
    <name type="scientific">Paenibacillus endophyticus</name>
    <dbReference type="NCBI Taxonomy" id="1294268"/>
    <lineage>
        <taxon>Bacteria</taxon>
        <taxon>Bacillati</taxon>
        <taxon>Bacillota</taxon>
        <taxon>Bacilli</taxon>
        <taxon>Bacillales</taxon>
        <taxon>Paenibacillaceae</taxon>
        <taxon>Paenibacillus</taxon>
    </lineage>
</organism>
<reference evidence="1 2" key="1">
    <citation type="submission" date="2020-08" db="EMBL/GenBank/DDBJ databases">
        <title>Genomic Encyclopedia of Type Strains, Phase III (KMG-III): the genomes of soil and plant-associated and newly described type strains.</title>
        <authorList>
            <person name="Whitman W."/>
        </authorList>
    </citation>
    <scope>NUCLEOTIDE SEQUENCE [LARGE SCALE GENOMIC DNA]</scope>
    <source>
        <strain evidence="1 2">CECT 8234</strain>
    </source>
</reference>
<protein>
    <submittedName>
        <fullName evidence="1">Uncharacterized protein</fullName>
    </submittedName>
</protein>
<comment type="caution">
    <text evidence="1">The sequence shown here is derived from an EMBL/GenBank/DDBJ whole genome shotgun (WGS) entry which is preliminary data.</text>
</comment>
<evidence type="ECO:0000313" key="1">
    <source>
        <dbReference type="EMBL" id="MBB3155171.1"/>
    </source>
</evidence>
<dbReference type="EMBL" id="JACHXW010000022">
    <property type="protein sequence ID" value="MBB3155171.1"/>
    <property type="molecule type" value="Genomic_DNA"/>
</dbReference>
<name>A0A7W5GCS2_9BACL</name>
<evidence type="ECO:0000313" key="2">
    <source>
        <dbReference type="Proteomes" id="UP000518605"/>
    </source>
</evidence>
<dbReference type="Proteomes" id="UP000518605">
    <property type="component" value="Unassembled WGS sequence"/>
</dbReference>
<accession>A0A7W5GCS2</accession>